<accession>A0A0E2D6F3</accession>
<feature type="transmembrane region" description="Helical" evidence="1">
    <location>
        <begin position="6"/>
        <end position="24"/>
    </location>
</feature>
<evidence type="ECO:0000313" key="3">
    <source>
        <dbReference type="Proteomes" id="UP000001340"/>
    </source>
</evidence>
<reference evidence="2 3" key="1">
    <citation type="submission" date="2012-10" db="EMBL/GenBank/DDBJ databases">
        <authorList>
            <person name="Harkins D.M."/>
            <person name="Durkin A.S."/>
            <person name="Brinkac L.M."/>
            <person name="Haft D.H."/>
            <person name="Selengut J.D."/>
            <person name="Sanka R."/>
            <person name="DePew J."/>
            <person name="Purushe J."/>
            <person name="Chanthongthip A."/>
            <person name="Lattana O."/>
            <person name="Phetsouvanh R."/>
            <person name="Newton P.N."/>
            <person name="Vinetz J.M."/>
            <person name="Sutton G.G."/>
            <person name="Nierman W.C."/>
            <person name="Fouts D.E."/>
        </authorList>
    </citation>
    <scope>NUCLEOTIDE SEQUENCE [LARGE SCALE GENOMIC DNA]</scope>
    <source>
        <strain evidence="2 3">UI 12758</strain>
    </source>
</reference>
<sequence length="302" mass="35024">MNNLNHLIPVLAGFLHLFFGIYVFSLKPRQKLQTLFLFMNICMALWLCMQGLRGLFPLEYRNFGLNITFLPMSIATFIYYLLCKKMENPDQKISIWIQGAGLIGFLYFTWASLNQKMVVLGDPDTFVFDFSLNYHLIITFSAFWVVLSAWTILKRMLVKRGNDKVRLFFILLGSMFAYPITLVFIYFLPFLGIYKAYLSSLGLSIGSICWAVAILHYDAFKIKAGLIQGQRVSFINRLASKPFLTLMGKLDPMRFIQKSSKEKEELTKQILIQDFYLAENTGEISVDERAKILSRRFGKYFK</sequence>
<feature type="transmembrane region" description="Helical" evidence="1">
    <location>
        <begin position="133"/>
        <end position="153"/>
    </location>
</feature>
<keyword evidence="1" id="KW-0472">Membrane</keyword>
<feature type="transmembrane region" description="Helical" evidence="1">
    <location>
        <begin position="62"/>
        <end position="82"/>
    </location>
</feature>
<protein>
    <submittedName>
        <fullName evidence="2">Putative membrane protein</fullName>
    </submittedName>
</protein>
<dbReference type="Proteomes" id="UP000001340">
    <property type="component" value="Unassembled WGS sequence"/>
</dbReference>
<feature type="transmembrane region" description="Helical" evidence="1">
    <location>
        <begin position="165"/>
        <end position="188"/>
    </location>
</feature>
<evidence type="ECO:0000256" key="1">
    <source>
        <dbReference type="SAM" id="Phobius"/>
    </source>
</evidence>
<proteinExistence type="predicted"/>
<dbReference type="EMBL" id="AHNR02000028">
    <property type="protein sequence ID" value="EKR55485.1"/>
    <property type="molecule type" value="Genomic_DNA"/>
</dbReference>
<feature type="transmembrane region" description="Helical" evidence="1">
    <location>
        <begin position="36"/>
        <end position="56"/>
    </location>
</feature>
<evidence type="ECO:0000313" key="2">
    <source>
        <dbReference type="EMBL" id="EKR55485.1"/>
    </source>
</evidence>
<feature type="transmembrane region" description="Helical" evidence="1">
    <location>
        <begin position="94"/>
        <end position="113"/>
    </location>
</feature>
<dbReference type="AlphaFoldDB" id="A0A0E2D6F3"/>
<keyword evidence="1" id="KW-1133">Transmembrane helix</keyword>
<keyword evidence="1" id="KW-0812">Transmembrane</keyword>
<feature type="transmembrane region" description="Helical" evidence="1">
    <location>
        <begin position="194"/>
        <end position="217"/>
    </location>
</feature>
<comment type="caution">
    <text evidence="2">The sequence shown here is derived from an EMBL/GenBank/DDBJ whole genome shotgun (WGS) entry which is preliminary data.</text>
</comment>
<gene>
    <name evidence="2" type="ORF">LEP1GSC105_2098</name>
</gene>
<name>A0A0E2D6F3_LEPIR</name>
<organism evidence="2 3">
    <name type="scientific">Leptospira interrogans str. UI 12758</name>
    <dbReference type="NCBI Taxonomy" id="1049938"/>
    <lineage>
        <taxon>Bacteria</taxon>
        <taxon>Pseudomonadati</taxon>
        <taxon>Spirochaetota</taxon>
        <taxon>Spirochaetia</taxon>
        <taxon>Leptospirales</taxon>
        <taxon>Leptospiraceae</taxon>
        <taxon>Leptospira</taxon>
    </lineage>
</organism>
<dbReference type="NCBIfam" id="NF047679">
    <property type="entry name" value="LIC10906_fam"/>
    <property type="match status" value="1"/>
</dbReference>